<keyword evidence="1" id="KW-1133">Transmembrane helix</keyword>
<feature type="transmembrane region" description="Helical" evidence="1">
    <location>
        <begin position="417"/>
        <end position="437"/>
    </location>
</feature>
<gene>
    <name evidence="2" type="ORF">DES52_109146</name>
</gene>
<keyword evidence="1" id="KW-0812">Transmembrane</keyword>
<feature type="transmembrane region" description="Helical" evidence="1">
    <location>
        <begin position="20"/>
        <end position="40"/>
    </location>
</feature>
<proteinExistence type="predicted"/>
<evidence type="ECO:0000313" key="3">
    <source>
        <dbReference type="Proteomes" id="UP000248326"/>
    </source>
</evidence>
<dbReference type="AlphaFoldDB" id="A0A318S6V3"/>
<sequence length="486" mass="52197">MVQFALDSFLSALRDLSGLLVPLGIVLGGFLVTLLVLAILDRERPRRWLDHAGPTLRRLGGWLLVALSLFLGVVALRVTRHAVDARISTLQNARASTEADPSGGETVQPAPTATYISERTYTRTLTLPPQFLDRLGEDGVGALTPYLTDPSSESIERLVDTFRRSGRDVVFTREATLLVEDPIRFDTSNVNVDLAFVDPLQGGRQTYYNARFEGRYAFRNPLQEPASVRFVFPLPYGSGTLSNFELLADGQPVQITNLDRGAVWEGTVAAGASVSLVVRYRNQGARAWSYQLAARREPIANFDLTVKADRAAKFARFSLFPTSTASSFAGPSTLRWQLKDVITAQNVSLTFSGASLRETLAKVFAFAPAALLVGAAFVLAWAWRRGLSLSPVASGLTVLGFTLGFVLAGVLTAYMNVIVAGLLGAALAVGLGVVVLGRRFLVPLVLTAAAPLAFLATGHAGLLLTVLGALAFSTLLPRPRSTTPRG</sequence>
<evidence type="ECO:0000256" key="1">
    <source>
        <dbReference type="SAM" id="Phobius"/>
    </source>
</evidence>
<reference evidence="2 3" key="1">
    <citation type="submission" date="2018-06" db="EMBL/GenBank/DDBJ databases">
        <title>Genomic Encyclopedia of Type Strains, Phase IV (KMG-IV): sequencing the most valuable type-strain genomes for metagenomic binning, comparative biology and taxonomic classification.</title>
        <authorList>
            <person name="Goeker M."/>
        </authorList>
    </citation>
    <scope>NUCLEOTIDE SEQUENCE [LARGE SCALE GENOMIC DNA]</scope>
    <source>
        <strain evidence="2 3">DSM 18048</strain>
    </source>
</reference>
<dbReference type="Gene3D" id="2.60.40.3680">
    <property type="match status" value="1"/>
</dbReference>
<dbReference type="RefSeq" id="WP_110887155.1">
    <property type="nucleotide sequence ID" value="NZ_QJSX01000009.1"/>
</dbReference>
<feature type="transmembrane region" description="Helical" evidence="1">
    <location>
        <begin position="363"/>
        <end position="382"/>
    </location>
</feature>
<feature type="transmembrane region" description="Helical" evidence="1">
    <location>
        <begin position="389"/>
        <end position="411"/>
    </location>
</feature>
<dbReference type="Proteomes" id="UP000248326">
    <property type="component" value="Unassembled WGS sequence"/>
</dbReference>
<protein>
    <recommendedName>
        <fullName evidence="4">Inner membrane protein</fullName>
    </recommendedName>
</protein>
<name>A0A318S6V3_9DEIO</name>
<dbReference type="OrthoDB" id="54761at2"/>
<evidence type="ECO:0008006" key="4">
    <source>
        <dbReference type="Google" id="ProtNLM"/>
    </source>
</evidence>
<accession>A0A318S6V3</accession>
<comment type="caution">
    <text evidence="2">The sequence shown here is derived from an EMBL/GenBank/DDBJ whole genome shotgun (WGS) entry which is preliminary data.</text>
</comment>
<organism evidence="2 3">
    <name type="scientific">Deinococcus yavapaiensis KR-236</name>
    <dbReference type="NCBI Taxonomy" id="694435"/>
    <lineage>
        <taxon>Bacteria</taxon>
        <taxon>Thermotogati</taxon>
        <taxon>Deinococcota</taxon>
        <taxon>Deinococci</taxon>
        <taxon>Deinococcales</taxon>
        <taxon>Deinococcaceae</taxon>
        <taxon>Deinococcus</taxon>
    </lineage>
</organism>
<dbReference type="EMBL" id="QJSX01000009">
    <property type="protein sequence ID" value="PYE53369.1"/>
    <property type="molecule type" value="Genomic_DNA"/>
</dbReference>
<feature type="transmembrane region" description="Helical" evidence="1">
    <location>
        <begin position="61"/>
        <end position="79"/>
    </location>
</feature>
<evidence type="ECO:0000313" key="2">
    <source>
        <dbReference type="EMBL" id="PYE53369.1"/>
    </source>
</evidence>
<keyword evidence="1" id="KW-0472">Membrane</keyword>
<keyword evidence="3" id="KW-1185">Reference proteome</keyword>
<feature type="transmembrane region" description="Helical" evidence="1">
    <location>
        <begin position="444"/>
        <end position="472"/>
    </location>
</feature>